<dbReference type="Proteomes" id="UP000616885">
    <property type="component" value="Unassembled WGS sequence"/>
</dbReference>
<dbReference type="AlphaFoldDB" id="A0A8H7NGY7"/>
<protein>
    <submittedName>
        <fullName evidence="2">Uncharacterized protein</fullName>
    </submittedName>
</protein>
<reference evidence="2" key="1">
    <citation type="submission" date="2020-10" db="EMBL/GenBank/DDBJ databases">
        <title>High-Quality Genome Resource of Clonostachys rosea strain S41 by Oxford Nanopore Long-Read Sequencing.</title>
        <authorList>
            <person name="Wang H."/>
        </authorList>
    </citation>
    <scope>NUCLEOTIDE SEQUENCE</scope>
    <source>
        <strain evidence="2">S41</strain>
    </source>
</reference>
<name>A0A8H7NGY7_BIOOC</name>
<gene>
    <name evidence="2" type="ORF">IM811_011180</name>
</gene>
<keyword evidence="1" id="KW-0732">Signal</keyword>
<feature type="chain" id="PRO_5034183762" evidence="1">
    <location>
        <begin position="18"/>
        <end position="180"/>
    </location>
</feature>
<dbReference type="GO" id="GO:0005576">
    <property type="term" value="C:extracellular region"/>
    <property type="evidence" value="ECO:0007669"/>
    <property type="project" value="TreeGrafter"/>
</dbReference>
<evidence type="ECO:0000256" key="1">
    <source>
        <dbReference type="SAM" id="SignalP"/>
    </source>
</evidence>
<comment type="caution">
    <text evidence="2">The sequence shown here is derived from an EMBL/GenBank/DDBJ whole genome shotgun (WGS) entry which is preliminary data.</text>
</comment>
<feature type="signal peptide" evidence="1">
    <location>
        <begin position="1"/>
        <end position="17"/>
    </location>
</feature>
<organism evidence="2 3">
    <name type="scientific">Bionectria ochroleuca</name>
    <name type="common">Gliocladium roseum</name>
    <dbReference type="NCBI Taxonomy" id="29856"/>
    <lineage>
        <taxon>Eukaryota</taxon>
        <taxon>Fungi</taxon>
        <taxon>Dikarya</taxon>
        <taxon>Ascomycota</taxon>
        <taxon>Pezizomycotina</taxon>
        <taxon>Sordariomycetes</taxon>
        <taxon>Hypocreomycetidae</taxon>
        <taxon>Hypocreales</taxon>
        <taxon>Bionectriaceae</taxon>
        <taxon>Clonostachys</taxon>
    </lineage>
</organism>
<dbReference type="InterPro" id="IPR021054">
    <property type="entry name" value="Cell_wall_mannoprotein_1"/>
</dbReference>
<dbReference type="PANTHER" id="PTHR38123:SF1">
    <property type="entry name" value="HYDROPHOBIC SURFACE BINDING PROTEIN"/>
    <property type="match status" value="1"/>
</dbReference>
<dbReference type="Pfam" id="PF12296">
    <property type="entry name" value="HsbA"/>
    <property type="match status" value="1"/>
</dbReference>
<evidence type="ECO:0000313" key="3">
    <source>
        <dbReference type="Proteomes" id="UP000616885"/>
    </source>
</evidence>
<proteinExistence type="predicted"/>
<evidence type="ECO:0000313" key="2">
    <source>
        <dbReference type="EMBL" id="KAF9755739.1"/>
    </source>
</evidence>
<accession>A0A8H7NGY7</accession>
<dbReference type="PANTHER" id="PTHR38123">
    <property type="entry name" value="CELL WALL SERINE-THREONINE-RICH GALACTOMANNOPROTEIN MP1 (AFU_ORTHOLOGUE AFUA_4G03240)"/>
    <property type="match status" value="1"/>
</dbReference>
<sequence length="180" mass="19017">MLFAKIFTLGLVALGSAIPVPVKRDFADIQNGFTQIDATLTSINTKVVAYTGSLGESLSLYSDITTLQTLLKGTTQDVIDNGALTAAQSATLSTAGESTVSLLETVLANVIIKIDVIRNSGYFDLFFDLLAGVKEDVDALFAALANVVDPSYADQFAALHERVNVAYQAVLDAANPPSKL</sequence>
<dbReference type="EMBL" id="JADCTT010000003">
    <property type="protein sequence ID" value="KAF9755739.1"/>
    <property type="molecule type" value="Genomic_DNA"/>
</dbReference>